<name>F4LKS0_TREBD</name>
<accession>F4LKS0</accession>
<dbReference type="RefSeq" id="WP_013757251.1">
    <property type="nucleotide sequence ID" value="NC_015500.1"/>
</dbReference>
<proteinExistence type="predicted"/>
<dbReference type="HOGENOM" id="CLU_2182788_0_0_12"/>
<reference evidence="2" key="1">
    <citation type="submission" date="2011-04" db="EMBL/GenBank/DDBJ databases">
        <title>The complete genome of Treponema brennaborense DSM 12168.</title>
        <authorList>
            <person name="Lucas S."/>
            <person name="Han J."/>
            <person name="Lapidus A."/>
            <person name="Bruce D."/>
            <person name="Goodwin L."/>
            <person name="Pitluck S."/>
            <person name="Peters L."/>
            <person name="Kyrpides N."/>
            <person name="Mavromatis K."/>
            <person name="Ivanova N."/>
            <person name="Mikhailova N."/>
            <person name="Pagani I."/>
            <person name="Teshima H."/>
            <person name="Detter J.C."/>
            <person name="Tapia R."/>
            <person name="Han C."/>
            <person name="Land M."/>
            <person name="Hauser L."/>
            <person name="Markowitz V."/>
            <person name="Cheng J.-F."/>
            <person name="Hugenholtz P."/>
            <person name="Woyke T."/>
            <person name="Wu D."/>
            <person name="Gronow S."/>
            <person name="Wellnitz S."/>
            <person name="Brambilla E."/>
            <person name="Klenk H.-P."/>
            <person name="Eisen J.A."/>
        </authorList>
    </citation>
    <scope>NUCLEOTIDE SEQUENCE [LARGE SCALE GENOMIC DNA]</scope>
    <source>
        <strain evidence="2">DSM 12168 / CIP 105900 / DD5/3</strain>
    </source>
</reference>
<dbReference type="KEGG" id="tbe:Trebr_0074"/>
<keyword evidence="2" id="KW-1185">Reference proteome</keyword>
<dbReference type="EMBL" id="CP002696">
    <property type="protein sequence ID" value="AEE15531.1"/>
    <property type="molecule type" value="Genomic_DNA"/>
</dbReference>
<evidence type="ECO:0000313" key="1">
    <source>
        <dbReference type="EMBL" id="AEE15531.1"/>
    </source>
</evidence>
<gene>
    <name evidence="1" type="ordered locus">Trebr_0074</name>
</gene>
<protein>
    <submittedName>
        <fullName evidence="1">Uncharacterized protein</fullName>
    </submittedName>
</protein>
<dbReference type="AlphaFoldDB" id="F4LKS0"/>
<dbReference type="Proteomes" id="UP000006546">
    <property type="component" value="Chromosome"/>
</dbReference>
<organism evidence="1 2">
    <name type="scientific">Treponema brennaborense (strain DSM 12168 / CIP 105900 / DD5/3)</name>
    <dbReference type="NCBI Taxonomy" id="906968"/>
    <lineage>
        <taxon>Bacteria</taxon>
        <taxon>Pseudomonadati</taxon>
        <taxon>Spirochaetota</taxon>
        <taxon>Spirochaetia</taxon>
        <taxon>Spirochaetales</taxon>
        <taxon>Treponemataceae</taxon>
        <taxon>Treponema</taxon>
    </lineage>
</organism>
<sequence length="109" mass="12319">MGKSILIVSVIVFILGFGIGHSCSRVEEKIVYQKEYINDPDKVSKTIMNSEIEKAKKTSYDIGYTDGRKIGYDEGTEYGKGLILEQIDLRIEKAVKTDKNVPLFKVKDQ</sequence>
<evidence type="ECO:0000313" key="2">
    <source>
        <dbReference type="Proteomes" id="UP000006546"/>
    </source>
</evidence>